<proteinExistence type="predicted"/>
<organism evidence="1 2">
    <name type="scientific">Sporosarcina ureilytica</name>
    <dbReference type="NCBI Taxonomy" id="298596"/>
    <lineage>
        <taxon>Bacteria</taxon>
        <taxon>Bacillati</taxon>
        <taxon>Bacillota</taxon>
        <taxon>Bacilli</taxon>
        <taxon>Bacillales</taxon>
        <taxon>Caryophanaceae</taxon>
        <taxon>Sporosarcina</taxon>
    </lineage>
</organism>
<gene>
    <name evidence="1" type="ORF">BI350_12460</name>
</gene>
<evidence type="ECO:0000313" key="2">
    <source>
        <dbReference type="Proteomes" id="UP000185746"/>
    </source>
</evidence>
<protein>
    <submittedName>
        <fullName evidence="1">Uncharacterized protein</fullName>
    </submittedName>
</protein>
<dbReference type="AlphaFoldDB" id="A0A1D8JHR2"/>
<evidence type="ECO:0000313" key="1">
    <source>
        <dbReference type="EMBL" id="AOV08262.1"/>
    </source>
</evidence>
<dbReference type="Proteomes" id="UP000185746">
    <property type="component" value="Chromosome"/>
</dbReference>
<keyword evidence="2" id="KW-1185">Reference proteome</keyword>
<dbReference type="KEGG" id="surl:BI350_12460"/>
<sequence length="92" mass="10140">MIGVESGDSCGISESRHEERLLRIKAKRYEQECSSDALISAKKTQIRQIAIYALLAGYQALPQFAGGRKWISVPGIRKYQTKEGRAGSMPGP</sequence>
<reference evidence="1 2" key="1">
    <citation type="submission" date="2016-09" db="EMBL/GenBank/DDBJ databases">
        <title>Complete genome sequence of the Lysinibacillus sphaericus LMG 22257, a specie of Bacillus with ureolytic activity that can effectively biodeposit calcium carbonate.</title>
        <authorList>
            <person name="Yan W."/>
        </authorList>
    </citation>
    <scope>NUCLEOTIDE SEQUENCE [LARGE SCALE GENOMIC DNA]</scope>
    <source>
        <strain evidence="1 2">LMG 22257</strain>
    </source>
</reference>
<name>A0A1D8JHR2_9BACL</name>
<accession>A0A1D8JHR2</accession>
<dbReference type="EMBL" id="CP017560">
    <property type="protein sequence ID" value="AOV08262.1"/>
    <property type="molecule type" value="Genomic_DNA"/>
</dbReference>